<dbReference type="Gene3D" id="2.30.110.10">
    <property type="entry name" value="Electron Transport, Fmn-binding Protein, Chain A"/>
    <property type="match status" value="1"/>
</dbReference>
<evidence type="ECO:0008006" key="3">
    <source>
        <dbReference type="Google" id="ProtNLM"/>
    </source>
</evidence>
<accession>A0A3D9H6N9</accession>
<sequence length="149" mass="16901">MINNLNTTEKAIILHTNYIGDLGYLNHNEPSIAPITYFYNEDENNITCHLSNMHKIKALRENHNVSLCVSAINSINDWKSVLVHGTFKEHTGSGAKSILHNMYLGVQKLMRNKNESRLDFINQFSSKVNDNDIPIIFTIEIDAITGTQN</sequence>
<dbReference type="InterPro" id="IPR012349">
    <property type="entry name" value="Split_barrel_FMN-bd"/>
</dbReference>
<dbReference type="EMBL" id="QRDV01000002">
    <property type="protein sequence ID" value="RED45187.1"/>
    <property type="molecule type" value="Genomic_DNA"/>
</dbReference>
<dbReference type="AlphaFoldDB" id="A0A3D9H6N9"/>
<name>A0A3D9H6N9_9FLAO</name>
<dbReference type="InterPro" id="IPR024747">
    <property type="entry name" value="Pyridox_Oxase-rel"/>
</dbReference>
<dbReference type="RefSeq" id="WP_115816503.1">
    <property type="nucleotide sequence ID" value="NZ_QRDV01000002.1"/>
</dbReference>
<gene>
    <name evidence="1" type="ORF">DFQ10_10254</name>
</gene>
<dbReference type="Pfam" id="PF12900">
    <property type="entry name" value="Pyridox_ox_2"/>
    <property type="match status" value="1"/>
</dbReference>
<keyword evidence="2" id="KW-1185">Reference proteome</keyword>
<dbReference type="OrthoDB" id="9794935at2"/>
<comment type="caution">
    <text evidence="1">The sequence shown here is derived from an EMBL/GenBank/DDBJ whole genome shotgun (WGS) entry which is preliminary data.</text>
</comment>
<evidence type="ECO:0000313" key="2">
    <source>
        <dbReference type="Proteomes" id="UP000256980"/>
    </source>
</evidence>
<dbReference type="SUPFAM" id="SSF50475">
    <property type="entry name" value="FMN-binding split barrel"/>
    <property type="match status" value="1"/>
</dbReference>
<reference evidence="1 2" key="1">
    <citation type="submission" date="2018-07" db="EMBL/GenBank/DDBJ databases">
        <title>Genomic Encyclopedia of Type Strains, Phase III (KMG-III): the genomes of soil and plant-associated and newly described type strains.</title>
        <authorList>
            <person name="Whitman W."/>
        </authorList>
    </citation>
    <scope>NUCLEOTIDE SEQUENCE [LARGE SCALE GENOMIC DNA]</scope>
    <source>
        <strain evidence="1 2">CECT 7946</strain>
    </source>
</reference>
<evidence type="ECO:0000313" key="1">
    <source>
        <dbReference type="EMBL" id="RED45187.1"/>
    </source>
</evidence>
<protein>
    <recommendedName>
        <fullName evidence="3">Pyridoxamine 5'-phosphate oxidase putative domain-containing protein</fullName>
    </recommendedName>
</protein>
<organism evidence="1 2">
    <name type="scientific">Winogradskyella eximia</name>
    <dbReference type="NCBI Taxonomy" id="262006"/>
    <lineage>
        <taxon>Bacteria</taxon>
        <taxon>Pseudomonadati</taxon>
        <taxon>Bacteroidota</taxon>
        <taxon>Flavobacteriia</taxon>
        <taxon>Flavobacteriales</taxon>
        <taxon>Flavobacteriaceae</taxon>
        <taxon>Winogradskyella</taxon>
    </lineage>
</organism>
<proteinExistence type="predicted"/>
<dbReference type="Proteomes" id="UP000256980">
    <property type="component" value="Unassembled WGS sequence"/>
</dbReference>